<feature type="compositionally biased region" description="Low complexity" evidence="1">
    <location>
        <begin position="100"/>
        <end position="141"/>
    </location>
</feature>
<protein>
    <submittedName>
        <fullName evidence="3">Uncharacterized protein</fullName>
    </submittedName>
</protein>
<evidence type="ECO:0000256" key="1">
    <source>
        <dbReference type="SAM" id="MobiDB-lite"/>
    </source>
</evidence>
<reference evidence="4" key="3">
    <citation type="journal article" date="2005" name="Nature">
        <title>The map-based sequence of the rice genome.</title>
        <authorList>
            <consortium name="International rice genome sequencing project (IRGSP)"/>
            <person name="Matsumoto T."/>
            <person name="Wu J."/>
            <person name="Kanamori H."/>
            <person name="Katayose Y."/>
            <person name="Fujisawa M."/>
            <person name="Namiki N."/>
            <person name="Mizuno H."/>
            <person name="Yamamoto K."/>
            <person name="Antonio B.A."/>
            <person name="Baba T."/>
            <person name="Sakata K."/>
            <person name="Nagamura Y."/>
            <person name="Aoki H."/>
            <person name="Arikawa K."/>
            <person name="Arita K."/>
            <person name="Bito T."/>
            <person name="Chiden Y."/>
            <person name="Fujitsuka N."/>
            <person name="Fukunaka R."/>
            <person name="Hamada M."/>
            <person name="Harada C."/>
            <person name="Hayashi A."/>
            <person name="Hijishita S."/>
            <person name="Honda M."/>
            <person name="Hosokawa S."/>
            <person name="Ichikawa Y."/>
            <person name="Idonuma A."/>
            <person name="Iijima M."/>
            <person name="Ikeda M."/>
            <person name="Ikeno M."/>
            <person name="Ito K."/>
            <person name="Ito S."/>
            <person name="Ito T."/>
            <person name="Ito Y."/>
            <person name="Ito Y."/>
            <person name="Iwabuchi A."/>
            <person name="Kamiya K."/>
            <person name="Karasawa W."/>
            <person name="Kurita K."/>
            <person name="Katagiri S."/>
            <person name="Kikuta A."/>
            <person name="Kobayashi H."/>
            <person name="Kobayashi N."/>
            <person name="Machita K."/>
            <person name="Maehara T."/>
            <person name="Masukawa M."/>
            <person name="Mizubayashi T."/>
            <person name="Mukai Y."/>
            <person name="Nagasaki H."/>
            <person name="Nagata Y."/>
            <person name="Naito S."/>
            <person name="Nakashima M."/>
            <person name="Nakama Y."/>
            <person name="Nakamichi Y."/>
            <person name="Nakamura M."/>
            <person name="Meguro A."/>
            <person name="Negishi M."/>
            <person name="Ohta I."/>
            <person name="Ohta T."/>
            <person name="Okamoto M."/>
            <person name="Ono N."/>
            <person name="Saji S."/>
            <person name="Sakaguchi M."/>
            <person name="Sakai K."/>
            <person name="Shibata M."/>
            <person name="Shimokawa T."/>
            <person name="Song J."/>
            <person name="Takazaki Y."/>
            <person name="Terasawa K."/>
            <person name="Tsugane M."/>
            <person name="Tsuji K."/>
            <person name="Ueda S."/>
            <person name="Waki K."/>
            <person name="Yamagata H."/>
            <person name="Yamamoto M."/>
            <person name="Yamamoto S."/>
            <person name="Yamane H."/>
            <person name="Yoshiki S."/>
            <person name="Yoshihara R."/>
            <person name="Yukawa K."/>
            <person name="Zhong H."/>
            <person name="Yano M."/>
            <person name="Yuan Q."/>
            <person name="Ouyang S."/>
            <person name="Liu J."/>
            <person name="Jones K.M."/>
            <person name="Gansberger K."/>
            <person name="Moffat K."/>
            <person name="Hill J."/>
            <person name="Bera J."/>
            <person name="Fadrosh D."/>
            <person name="Jin S."/>
            <person name="Johri S."/>
            <person name="Kim M."/>
            <person name="Overton L."/>
            <person name="Reardon M."/>
            <person name="Tsitrin T."/>
            <person name="Vuong H."/>
            <person name="Weaver B."/>
            <person name="Ciecko A."/>
            <person name="Tallon L."/>
            <person name="Jackson J."/>
            <person name="Pai G."/>
            <person name="Aken S.V."/>
            <person name="Utterback T."/>
            <person name="Reidmuller S."/>
            <person name="Feldblyum T."/>
            <person name="Hsiao J."/>
            <person name="Zismann V."/>
            <person name="Iobst S."/>
            <person name="de Vazeille A.R."/>
            <person name="Buell C.R."/>
            <person name="Ying K."/>
            <person name="Li Y."/>
            <person name="Lu T."/>
            <person name="Huang Y."/>
            <person name="Zhao Q."/>
            <person name="Feng Q."/>
            <person name="Zhang L."/>
            <person name="Zhu J."/>
            <person name="Weng Q."/>
            <person name="Mu J."/>
            <person name="Lu Y."/>
            <person name="Fan D."/>
            <person name="Liu Y."/>
            <person name="Guan J."/>
            <person name="Zhang Y."/>
            <person name="Yu S."/>
            <person name="Liu X."/>
            <person name="Zhang Y."/>
            <person name="Hong G."/>
            <person name="Han B."/>
            <person name="Choisne N."/>
            <person name="Demange N."/>
            <person name="Orjeda G."/>
            <person name="Samain S."/>
            <person name="Cattolico L."/>
            <person name="Pelletier E."/>
            <person name="Couloux A."/>
            <person name="Segurens B."/>
            <person name="Wincker P."/>
            <person name="D'Hont A."/>
            <person name="Scarpelli C."/>
            <person name="Weissenbach J."/>
            <person name="Salanoubat M."/>
            <person name="Quetier F."/>
            <person name="Yu Y."/>
            <person name="Kim H.R."/>
            <person name="Rambo T."/>
            <person name="Currie J."/>
            <person name="Collura K."/>
            <person name="Luo M."/>
            <person name="Yang T."/>
            <person name="Ammiraju J.S.S."/>
            <person name="Engler F."/>
            <person name="Soderlund C."/>
            <person name="Wing R.A."/>
            <person name="Palmer L.E."/>
            <person name="de la Bastide M."/>
            <person name="Spiegel L."/>
            <person name="Nascimento L."/>
            <person name="Zutavern T."/>
            <person name="O'Shaughnessy A."/>
            <person name="Dike S."/>
            <person name="Dedhia N."/>
            <person name="Preston R."/>
            <person name="Balija V."/>
            <person name="McCombie W.R."/>
            <person name="Chow T."/>
            <person name="Chen H."/>
            <person name="Chung M."/>
            <person name="Chen C."/>
            <person name="Shaw J."/>
            <person name="Wu H."/>
            <person name="Hsiao K."/>
            <person name="Chao Y."/>
            <person name="Chu M."/>
            <person name="Cheng C."/>
            <person name="Hour A."/>
            <person name="Lee P."/>
            <person name="Lin S."/>
            <person name="Lin Y."/>
            <person name="Liou J."/>
            <person name="Liu S."/>
            <person name="Hsing Y."/>
            <person name="Raghuvanshi S."/>
            <person name="Mohanty A."/>
            <person name="Bharti A.K."/>
            <person name="Gaur A."/>
            <person name="Gupta V."/>
            <person name="Kumar D."/>
            <person name="Ravi V."/>
            <person name="Vij S."/>
            <person name="Kapur A."/>
            <person name="Khurana P."/>
            <person name="Khurana P."/>
            <person name="Khurana J.P."/>
            <person name="Tyagi A.K."/>
            <person name="Gaikwad K."/>
            <person name="Singh A."/>
            <person name="Dalal V."/>
            <person name="Srivastava S."/>
            <person name="Dixit A."/>
            <person name="Pal A.K."/>
            <person name="Ghazi I.A."/>
            <person name="Yadav M."/>
            <person name="Pandit A."/>
            <person name="Bhargava A."/>
            <person name="Sureshbabu K."/>
            <person name="Batra K."/>
            <person name="Sharma T.R."/>
            <person name="Mohapatra T."/>
            <person name="Singh N.K."/>
            <person name="Messing J."/>
            <person name="Nelson A.B."/>
            <person name="Fuks G."/>
            <person name="Kavchok S."/>
            <person name="Keizer G."/>
            <person name="Linton E."/>
            <person name="Llaca V."/>
            <person name="Song R."/>
            <person name="Tanyolac B."/>
            <person name="Young S."/>
            <person name="Ho-Il K."/>
            <person name="Hahn J.H."/>
            <person name="Sangsakoo G."/>
            <person name="Vanavichit A."/>
            <person name="de Mattos Luiz.A.T."/>
            <person name="Zimmer P.D."/>
            <person name="Malone G."/>
            <person name="Dellagostin O."/>
            <person name="de Oliveira A.C."/>
            <person name="Bevan M."/>
            <person name="Bancroft I."/>
            <person name="Minx P."/>
            <person name="Cordum H."/>
            <person name="Wilson R."/>
            <person name="Cheng Z."/>
            <person name="Jin W."/>
            <person name="Jiang J."/>
            <person name="Leong S.A."/>
            <person name="Iwama H."/>
            <person name="Gojobori T."/>
            <person name="Itoh T."/>
            <person name="Niimura Y."/>
            <person name="Fujii Y."/>
            <person name="Habara T."/>
            <person name="Sakai H."/>
            <person name="Sato Y."/>
            <person name="Wilson G."/>
            <person name="Kumar K."/>
            <person name="McCouch S."/>
            <person name="Juretic N."/>
            <person name="Hoen D."/>
            <person name="Wright S."/>
            <person name="Bruskiewich R."/>
            <person name="Bureau T."/>
            <person name="Miyao A."/>
            <person name="Hirochika H."/>
            <person name="Nishikawa T."/>
            <person name="Kadowaki K."/>
            <person name="Sugiura M."/>
            <person name="Burr B."/>
            <person name="Sasaki T."/>
        </authorList>
    </citation>
    <scope>NUCLEOTIDE SEQUENCE [LARGE SCALE GENOMIC DNA]</scope>
    <source>
        <strain evidence="4">cv. Nipponbare</strain>
    </source>
</reference>
<dbReference type="EMBL" id="AP005538">
    <property type="protein sequence ID" value="BAD17368.1"/>
    <property type="molecule type" value="Genomic_DNA"/>
</dbReference>
<gene>
    <name evidence="2" type="ORF">OJ1448_G06.24</name>
    <name evidence="3" type="ORF">OSJNBb0013K01.5</name>
</gene>
<reference evidence="3" key="2">
    <citation type="submission" date="2002-07" db="EMBL/GenBank/DDBJ databases">
        <title>Oryza sativa nipponbare(GA3) genomic DNA, chromosome 2, BAC clone:OSJNBb0013K01.</title>
        <authorList>
            <person name="Sasaki T."/>
            <person name="Matsumoto T."/>
            <person name="Katayose Y."/>
        </authorList>
    </citation>
    <scope>NUCLEOTIDE SEQUENCE</scope>
</reference>
<feature type="region of interest" description="Disordered" evidence="1">
    <location>
        <begin position="43"/>
        <end position="157"/>
    </location>
</feature>
<name>Q6YZ51_ORYSJ</name>
<dbReference type="Proteomes" id="UP000000763">
    <property type="component" value="Chromosome 2"/>
</dbReference>
<sequence length="189" mass="19715">MREEEEEEEDADAAAKCRRKEILPLSPSLSLSLFSPTGSFGGFITPREGAGRGGWVGKRRLTGGEGADGSTSRAGAGRQDERITARGPGWMDPADRATTVPGAPRARASRPPIIRVPARPVVFQQRGASSAASPGARSSPSHARVGARDRAPSAKRACSEGVCKCKYATTPVSRRVAGECSALATTMAP</sequence>
<proteinExistence type="predicted"/>
<evidence type="ECO:0000313" key="2">
    <source>
        <dbReference type="EMBL" id="BAD17150.1"/>
    </source>
</evidence>
<organism evidence="3 4">
    <name type="scientific">Oryza sativa subsp. japonica</name>
    <name type="common">Rice</name>
    <dbReference type="NCBI Taxonomy" id="39947"/>
    <lineage>
        <taxon>Eukaryota</taxon>
        <taxon>Viridiplantae</taxon>
        <taxon>Streptophyta</taxon>
        <taxon>Embryophyta</taxon>
        <taxon>Tracheophyta</taxon>
        <taxon>Spermatophyta</taxon>
        <taxon>Magnoliopsida</taxon>
        <taxon>Liliopsida</taxon>
        <taxon>Poales</taxon>
        <taxon>Poaceae</taxon>
        <taxon>BOP clade</taxon>
        <taxon>Oryzoideae</taxon>
        <taxon>Oryzeae</taxon>
        <taxon>Oryzinae</taxon>
        <taxon>Oryza</taxon>
        <taxon>Oryza sativa</taxon>
    </lineage>
</organism>
<evidence type="ECO:0000313" key="3">
    <source>
        <dbReference type="EMBL" id="BAD17368.1"/>
    </source>
</evidence>
<dbReference type="AlphaFoldDB" id="Q6YZ51"/>
<evidence type="ECO:0000313" key="4">
    <source>
        <dbReference type="Proteomes" id="UP000000763"/>
    </source>
</evidence>
<reference evidence="2" key="1">
    <citation type="submission" date="2002-03" db="EMBL/GenBank/DDBJ databases">
        <title>Oryza sativa nipponbare(GA3) genomic DNA, chromosome 2, BAC clone:OJ1448_G06.</title>
        <authorList>
            <person name="Sasaki T."/>
            <person name="Matsumoto T."/>
            <person name="Yamamoto K."/>
        </authorList>
    </citation>
    <scope>NUCLEOTIDE SEQUENCE</scope>
</reference>
<reference evidence="4" key="4">
    <citation type="journal article" date="2008" name="Nucleic Acids Res.">
        <title>The rice annotation project database (RAP-DB): 2008 update.</title>
        <authorList>
            <consortium name="The rice annotation project (RAP)"/>
        </authorList>
    </citation>
    <scope>GENOME REANNOTATION</scope>
    <source>
        <strain evidence="4">cv. Nipponbare</strain>
    </source>
</reference>
<accession>Q6YZ51</accession>
<dbReference type="EMBL" id="AP004853">
    <property type="protein sequence ID" value="BAD17150.1"/>
    <property type="molecule type" value="Genomic_DNA"/>
</dbReference>